<gene>
    <name evidence="3" type="ORF">EV675_0002</name>
</gene>
<dbReference type="AlphaFoldDB" id="A0A4Q7NHS3"/>
<dbReference type="PANTHER" id="PTHR43777">
    <property type="entry name" value="MOLYBDENUM COFACTOR CYTIDYLYLTRANSFERASE"/>
    <property type="match status" value="1"/>
</dbReference>
<dbReference type="CDD" id="cd04182">
    <property type="entry name" value="GT_2_like_f"/>
    <property type="match status" value="1"/>
</dbReference>
<protein>
    <submittedName>
        <fullName evidence="3">Molybdenum cofactor cytidylyltransferase</fullName>
    </submittedName>
</protein>
<dbReference type="PANTHER" id="PTHR43777:SF1">
    <property type="entry name" value="MOLYBDENUM COFACTOR CYTIDYLYLTRANSFERASE"/>
    <property type="match status" value="1"/>
</dbReference>
<evidence type="ECO:0000313" key="3">
    <source>
        <dbReference type="EMBL" id="RZS84000.1"/>
    </source>
</evidence>
<keyword evidence="1" id="KW-0460">Magnesium</keyword>
<dbReference type="Proteomes" id="UP000292445">
    <property type="component" value="Unassembled WGS sequence"/>
</dbReference>
<reference evidence="3 4" key="1">
    <citation type="submission" date="2019-02" db="EMBL/GenBank/DDBJ databases">
        <title>Genomic Encyclopedia of Type Strains, Phase IV (KMG-IV): sequencing the most valuable type-strain genomes for metagenomic binning, comparative biology and taxonomic classification.</title>
        <authorList>
            <person name="Goeker M."/>
        </authorList>
    </citation>
    <scope>NUCLEOTIDE SEQUENCE [LARGE SCALE GENOMIC DNA]</scope>
    <source>
        <strain evidence="3 4">K24</strain>
    </source>
</reference>
<dbReference type="OrthoDB" id="5298793at2"/>
<keyword evidence="3" id="KW-0548">Nucleotidyltransferase</keyword>
<dbReference type="RefSeq" id="WP_130355403.1">
    <property type="nucleotide sequence ID" value="NZ_SGXC01000001.1"/>
</dbReference>
<sequence>MAGGASGGRSIIGLLLAAGRGSRFSADGSANKLLAGVDGRPVCAAAAQALRGALPRVAAAVSPAAPRVGDALRQAGCEVIVCDRAAEGMGGTLAQAVSWLSSREQAAGNEAPAWCIMPADMPWVHADTVAALRDAWLALPPSRRERAVLAPTYRQMRGHPVLLGPDWAAPLSQLQGDEGARALISGQVTPLAVEDPGCVRDVDTPDDLAPGPTLLA</sequence>
<dbReference type="SUPFAM" id="SSF53448">
    <property type="entry name" value="Nucleotide-diphospho-sugar transferases"/>
    <property type="match status" value="1"/>
</dbReference>
<dbReference type="GO" id="GO:0016779">
    <property type="term" value="F:nucleotidyltransferase activity"/>
    <property type="evidence" value="ECO:0007669"/>
    <property type="project" value="UniProtKB-KW"/>
</dbReference>
<evidence type="ECO:0000259" key="2">
    <source>
        <dbReference type="Pfam" id="PF12804"/>
    </source>
</evidence>
<proteinExistence type="predicted"/>
<organism evidence="3 4">
    <name type="scientific">Pigmentiphaga kullae</name>
    <dbReference type="NCBI Taxonomy" id="151784"/>
    <lineage>
        <taxon>Bacteria</taxon>
        <taxon>Pseudomonadati</taxon>
        <taxon>Pseudomonadota</taxon>
        <taxon>Betaproteobacteria</taxon>
        <taxon>Burkholderiales</taxon>
        <taxon>Alcaligenaceae</taxon>
        <taxon>Pigmentiphaga</taxon>
    </lineage>
</organism>
<dbReference type="Pfam" id="PF12804">
    <property type="entry name" value="NTP_transf_3"/>
    <property type="match status" value="1"/>
</dbReference>
<evidence type="ECO:0000256" key="1">
    <source>
        <dbReference type="ARBA" id="ARBA00022842"/>
    </source>
</evidence>
<feature type="domain" description="MobA-like NTP transferase" evidence="2">
    <location>
        <begin position="13"/>
        <end position="185"/>
    </location>
</feature>
<evidence type="ECO:0000313" key="4">
    <source>
        <dbReference type="Proteomes" id="UP000292445"/>
    </source>
</evidence>
<dbReference type="InterPro" id="IPR025877">
    <property type="entry name" value="MobA-like_NTP_Trfase"/>
</dbReference>
<dbReference type="InterPro" id="IPR029044">
    <property type="entry name" value="Nucleotide-diphossugar_trans"/>
</dbReference>
<dbReference type="EMBL" id="SGXC01000001">
    <property type="protein sequence ID" value="RZS84000.1"/>
    <property type="molecule type" value="Genomic_DNA"/>
</dbReference>
<name>A0A4Q7NHS3_9BURK</name>
<comment type="caution">
    <text evidence="3">The sequence shown here is derived from an EMBL/GenBank/DDBJ whole genome shotgun (WGS) entry which is preliminary data.</text>
</comment>
<accession>A0A4Q7NHS3</accession>
<keyword evidence="3" id="KW-0808">Transferase</keyword>
<keyword evidence="4" id="KW-1185">Reference proteome</keyword>
<dbReference type="Gene3D" id="3.90.550.10">
    <property type="entry name" value="Spore Coat Polysaccharide Biosynthesis Protein SpsA, Chain A"/>
    <property type="match status" value="1"/>
</dbReference>